<dbReference type="PANTHER" id="PTHR11219:SF69">
    <property type="entry name" value="TENEURIN-A"/>
    <property type="match status" value="1"/>
</dbReference>
<dbReference type="InterPro" id="IPR001846">
    <property type="entry name" value="VWF_type-D"/>
</dbReference>
<dbReference type="PROSITE" id="PS51233">
    <property type="entry name" value="VWFD"/>
    <property type="match status" value="1"/>
</dbReference>
<feature type="compositionally biased region" description="Low complexity" evidence="6">
    <location>
        <begin position="1896"/>
        <end position="2117"/>
    </location>
</feature>
<dbReference type="CDD" id="cd00054">
    <property type="entry name" value="EGF_CA"/>
    <property type="match status" value="1"/>
</dbReference>
<feature type="compositionally biased region" description="Pro residues" evidence="6">
    <location>
        <begin position="1351"/>
        <end position="1366"/>
    </location>
</feature>
<evidence type="ECO:0000313" key="11">
    <source>
        <dbReference type="EMBL" id="KAA0169170.1"/>
    </source>
</evidence>
<feature type="region of interest" description="Disordered" evidence="6">
    <location>
        <begin position="1423"/>
        <end position="1447"/>
    </location>
</feature>
<dbReference type="Gene3D" id="2.10.25.10">
    <property type="entry name" value="Laminin"/>
    <property type="match status" value="2"/>
</dbReference>
<keyword evidence="1 5" id="KW-0245">EGF-like domain</keyword>
<accession>A0A5A8DZD3</accession>
<comment type="caution">
    <text evidence="5">Lacks conserved residue(s) required for the propagation of feature annotation.</text>
</comment>
<evidence type="ECO:0000256" key="6">
    <source>
        <dbReference type="SAM" id="MobiDB-lite"/>
    </source>
</evidence>
<dbReference type="InterPro" id="IPR051216">
    <property type="entry name" value="Teneurin"/>
</dbReference>
<name>A0A5A8DZD3_CAFRO</name>
<dbReference type="InterPro" id="IPR037524">
    <property type="entry name" value="PA14/GLEYA"/>
</dbReference>
<keyword evidence="2 7" id="KW-0732">Signal</keyword>
<evidence type="ECO:0000256" key="3">
    <source>
        <dbReference type="ARBA" id="ARBA00022737"/>
    </source>
</evidence>
<keyword evidence="4 5" id="KW-1015">Disulfide bond</keyword>
<dbReference type="InterPro" id="IPR013320">
    <property type="entry name" value="ConA-like_dom_sf"/>
</dbReference>
<dbReference type="SMART" id="SM00216">
    <property type="entry name" value="VWD"/>
    <property type="match status" value="1"/>
</dbReference>
<dbReference type="SMART" id="SM00181">
    <property type="entry name" value="EGF"/>
    <property type="match status" value="6"/>
</dbReference>
<organism evidence="11 12">
    <name type="scientific">Cafeteria roenbergensis</name>
    <name type="common">Marine flagellate</name>
    <dbReference type="NCBI Taxonomy" id="33653"/>
    <lineage>
        <taxon>Eukaryota</taxon>
        <taxon>Sar</taxon>
        <taxon>Stramenopiles</taxon>
        <taxon>Bigyra</taxon>
        <taxon>Opalozoa</taxon>
        <taxon>Bicosoecida</taxon>
        <taxon>Cafeteriaceae</taxon>
        <taxon>Cafeteria</taxon>
    </lineage>
</organism>
<dbReference type="Pfam" id="PF13385">
    <property type="entry name" value="Laminin_G_3"/>
    <property type="match status" value="1"/>
</dbReference>
<dbReference type="NCBIfam" id="TIGR04215">
    <property type="entry name" value="choice_anch_A"/>
    <property type="match status" value="1"/>
</dbReference>
<dbReference type="PROSITE" id="PS00022">
    <property type="entry name" value="EGF_1"/>
    <property type="match status" value="3"/>
</dbReference>
<evidence type="ECO:0000256" key="5">
    <source>
        <dbReference type="PROSITE-ProRule" id="PRU00076"/>
    </source>
</evidence>
<dbReference type="PROSITE" id="PS50026">
    <property type="entry name" value="EGF_3"/>
    <property type="match status" value="1"/>
</dbReference>
<dbReference type="Gene3D" id="3.90.182.10">
    <property type="entry name" value="Toxin - Anthrax Protective Antigen,domain 1"/>
    <property type="match status" value="1"/>
</dbReference>
<feature type="compositionally biased region" description="Low complexity" evidence="6">
    <location>
        <begin position="1849"/>
        <end position="1882"/>
    </location>
</feature>
<evidence type="ECO:0000259" key="10">
    <source>
        <dbReference type="PROSITE" id="PS51820"/>
    </source>
</evidence>
<dbReference type="InterPro" id="IPR026588">
    <property type="entry name" value="Choice_anch_A"/>
</dbReference>
<feature type="signal peptide" evidence="7">
    <location>
        <begin position="1"/>
        <end position="37"/>
    </location>
</feature>
<dbReference type="SUPFAM" id="SSF56988">
    <property type="entry name" value="Anthrax protective antigen"/>
    <property type="match status" value="1"/>
</dbReference>
<proteinExistence type="predicted"/>
<dbReference type="PANTHER" id="PTHR11219">
    <property type="entry name" value="TENEURIN AND N-ACETYLGLUCOSAMINE-1-PHOSPHODIESTER ALPHA-N-ACETYLGLUCOSAMINIDASE"/>
    <property type="match status" value="1"/>
</dbReference>
<feature type="domain" description="PA14" evidence="10">
    <location>
        <begin position="49"/>
        <end position="193"/>
    </location>
</feature>
<feature type="region of interest" description="Disordered" evidence="6">
    <location>
        <begin position="1846"/>
        <end position="2117"/>
    </location>
</feature>
<dbReference type="Proteomes" id="UP000324907">
    <property type="component" value="Unassembled WGS sequence"/>
</dbReference>
<evidence type="ECO:0000256" key="1">
    <source>
        <dbReference type="ARBA" id="ARBA00022536"/>
    </source>
</evidence>
<dbReference type="InterPro" id="IPR011658">
    <property type="entry name" value="PA14_dom"/>
</dbReference>
<evidence type="ECO:0000259" key="8">
    <source>
        <dbReference type="PROSITE" id="PS50026"/>
    </source>
</evidence>
<keyword evidence="3" id="KW-0677">Repeat</keyword>
<reference evidence="11 12" key="1">
    <citation type="submission" date="2019-07" db="EMBL/GenBank/DDBJ databases">
        <title>Genomes of Cafeteria roenbergensis.</title>
        <authorList>
            <person name="Fischer M.G."/>
            <person name="Hackl T."/>
            <person name="Roman M."/>
        </authorList>
    </citation>
    <scope>NUCLEOTIDE SEQUENCE [LARGE SCALE GENOMIC DNA]</scope>
    <source>
        <strain evidence="11 12">RCC970-E3</strain>
    </source>
</reference>
<dbReference type="Gene3D" id="2.20.100.10">
    <property type="entry name" value="Thrombospondin type-1 (TSP1) repeat"/>
    <property type="match status" value="1"/>
</dbReference>
<dbReference type="Pfam" id="PF00094">
    <property type="entry name" value="VWD"/>
    <property type="match status" value="1"/>
</dbReference>
<sequence>MRRGDTASPARSRRQRIHGNFGLLALLGALCLPSTAADTFVDVPLAGLEPGWQFIATRWSGSPTNEVQGTRRSGVIFDPTFYVGNGAPPAVYGQGSATDYLFFRHSGWLRITLAGQYRFSLGSDDGSHLRINQQLVINNGGYHGHKTETGTVTLSAGLHEISANVYERGGKFSFDLRFRFEGASTTNYLSTYVPVDGTHVYHAVMVTNYVVLASPGAGARMQADIRERNLTTSPDTAANAVLWPREAITLVSSFRTTDSDPEGSALLSYTGYGPGNRPSAGLVAAPGTDGQGGLELLLFRGPAGTLQVYLFGSSVDTGYVINDGAWHTVVVTYRTSSTSPGANPSSSDGAGRHVKVWVDTGLVYDGPGPRFEDETSDSQWKASGPRFSSRGCLLFGQAPRSVSVADGRAASYTCGSSLVSSYSLEGYVGPASVWNRELSSPDISTLLSSGGQVGLIGGGPAGAGGLVIAFEARGTNITIDEARAAGILAGFLDNDSEDGDDEDGGRVLYGGDVVAWSDASGGGRHGVILSNAGSRPVFVDSGIDTRTPPQSSELAGWWTFGPSQLTPVTDTQGTATVSTTRVTDRSSAGNHAIVVTSGLAGSGPRFGAATDAGRTSVLEACWDTHLRVDGLAGFDWEGGGPGRGEGFAASVYFRRLRASRQQSLVGNGFGSSSSWEVRMSAENGGDNVGAVVNFNAGAQPRGFAAVAESGEWHHAVLSYDGALDQVSWFVDGEQVSISGAGAIPTIAGPLLIGASSAAGRDRFCGQLHDVRIYDRPVTRAEARILFAGMTHNLLFGDGLQADCAVGPWSAWSACAVDSSGALGSTAASVQSRTRSVTSGSIGCPATREVRECGPGLVISPNPVILSASALTTVQVHLATQPLHPGNVTVSVDSSLAAGALAVSTCSLTFNSTNWNISQTVVITPRLSAFTQGQQTFGVVFRAFNYTRTFEWSEGVAVTGNDTVVIDPATGLPIADQSAYQLSRGDSQEAVVDTLPVTVQYSGGGSGTCRSWGDPHFVTWSSKKWNFYGTGDFYLARSCDGEFAVQTRQEQCFTVSCNTAVIVKYRNSIVAFDIASRTNTDPVVVMSPTFDDGVEIFRLNAQAGLPAYRITLPNGGFVEFRASGWRNRHYINVDVKVPSLYRNRLGGLCGSFDGNGNNDWVGSDGITYNGGSNQGRHDYGLTFRVPSSAPDNLFTNGGNPNGIPVTTSPAFAAGGSCPSQGAGLNLSTVNVPMLVCQAQWPDPNDPLRPGGEIEPVDPTPGGNTTFPPIPEGNATAPNTTCSGAMLAHFQQECAARFLQGTTAATCLAAGTDNSDYYDACVTDACLAGDLSLITAAYEAFLQECIALLSPVAPPTPSASPSSVPPVGHPDAVGHPVDNAHANLDPDADLDPDLVEHADVHADLDQHADLDPHVDWHADVDRHADQHADQLSDQHADADRHAHGHPVEHGHADVHRHADVHPHALNADAHADGQRHGLADSDADRVGHRQPDADADRLRDGQPDADCLEHSHADADAHGIGHGQPDADFVEHRHADGYSLVDGHVHEHAHPDGHAVELADADRIGHGQPDADFVQHRDADKLFDLVADVIRDGLADQDAVQHPVFERHADADADPDAFGHGQPDANIVQHRVADADADRLCHGLVDADADRIGHGQPDVDVVQHEHADQHADRLRHGLVDADADRIGHGQPDSDVFQHFDADADVLKYLDADPDAVDHADAHCHAVNFAFIHPHPDGIGHRVSDAHGLGHCVLDWHPHAVRHRVSDANGLGHGFVYWHPHGLGHRVSDAHGLGHRVLDWHPHAVRHRVSDANGLGHGFVYWHPHGLGHCVSDAYGLGHSVLDRHPHAVRHASQTPTASVTASSTGTPTPSTTPSESPTASVTASQTPTPSVTASSTGTPTPSVTASQTPTASVTASSTATPTASVTATQTPTASVTASSTGTPTPSVTASVTASPTASVTASQTPTASATASVTASQTPTSTSTSTPTPSVTASSTGTPTPSTSRSATPSQTPSQTPTPSASVTASQTPTPSNSPTPSVTASPTQTQTPTPTSSVTASPTNTPTPTQTPTTSPTPSVTATQTATQTPTQSPTPSGTPTQTPTNTPTPSVTATATPSHTPAPSCTFGPPASMVALCPALCSGTGTCLCGQGCACYPGWKGADCSQIDCAARTTAVDGFNPSTGGVAPGQVINVFGRSLDCRSDLDCVWRDGHSGAFLVRTPATVVNEYGMTCTVPPGLASSLYHPSRYGDTPSSVLDGPITTRVPPLSRLRLDVANSSLPAPGSPGGAAPIRSAEFALMRCQPPSPSTLASASPQASPMPGSLATQAMYYDFDAYPLLGVPSAWPSPSPSVAQCNNGGICTLGGTCACAPGYAGPNCDEVPDETGGNATSGGTPATGSSYSVYGSDTGCQALHPALAQFHAIVEGDWVGRTGSDTEGLLMAGRDVAIGRYSVGERWLQPPHPRWDVYEASLGRFVPQRADLAVGRQLNYTSGAILSGGNVVTGGNQTYFARVMTLTGTRPDVNVFHLSAAALAEVDEVELVLTSLPRVPAASRPRGSDLPSVVINILYDDAWTSHGPGNGDPLSPLFSNPAPALNVTLADLGLTGDFTYSDTIASRIIWNAPSASVVHAYRIDIIGTLLAPRAHIDFPTGQTHGQLLARSFEGNGQINLPFYASACDPALVAFMQAAASGAFPAPAYGATGNSSSCAGSCGAAVSGAPPPGTAAMALDPFGAVDPIVSVTVDPLSRWRSSPSLGAETKRMFETLVASPADALGLYGAPILPDCGPRGYLNPQGTCTCWDPATYKGRECEIVCRDDFCNGRGRCLPDNQEKCECFDPVRWEGDRCERSTCGVNKMLIDGPTPASPKVCVCAPGFAADATGACTVEIPCIYGTVVGEKCQCTPGWSGENCDVPFPERIQCFHGRITESTVDVPVTTGPTAGTVQAVTVYNCSCFEGWMGSTCDVWAGRGSEFCYYGIYQEDLGYCKCDPLWAGPRCDIYTCLHGVAEQVRVAANGTATAPSTEVVAQTVTDETGAIASTAANAGTDTLQCRCLDGWFGADCGTHCRAACNWRGTVCSEGVPETTTTSSGVTATSGSTTACVCDEGFTGASCETSTFGIPTGLSTAPASQQLSSATNVSFSSGTSAAADQATARMLAASGKLLRGKRGALLGRKLQQVTSGVYTITVAQSAGLWRAGKTQIVSGSSAEVSSALSLASPGVPSWRRTTHRGRATRW</sequence>
<feature type="compositionally biased region" description="Polar residues" evidence="6">
    <location>
        <begin position="1883"/>
        <end position="1895"/>
    </location>
</feature>
<dbReference type="InterPro" id="IPR036383">
    <property type="entry name" value="TSP1_rpt_sf"/>
</dbReference>
<dbReference type="EMBL" id="VLTL01000025">
    <property type="protein sequence ID" value="KAA0169170.1"/>
    <property type="molecule type" value="Genomic_DNA"/>
</dbReference>
<feature type="chain" id="PRO_5022796214" description="VWFD domain-containing protein" evidence="7">
    <location>
        <begin position="38"/>
        <end position="3229"/>
    </location>
</feature>
<dbReference type="InterPro" id="IPR000742">
    <property type="entry name" value="EGF"/>
</dbReference>
<evidence type="ECO:0000256" key="7">
    <source>
        <dbReference type="SAM" id="SignalP"/>
    </source>
</evidence>
<evidence type="ECO:0000259" key="9">
    <source>
        <dbReference type="PROSITE" id="PS51233"/>
    </source>
</evidence>
<dbReference type="PROSITE" id="PS51820">
    <property type="entry name" value="PA14"/>
    <property type="match status" value="1"/>
</dbReference>
<evidence type="ECO:0008006" key="13">
    <source>
        <dbReference type="Google" id="ProtNLM"/>
    </source>
</evidence>
<evidence type="ECO:0000256" key="4">
    <source>
        <dbReference type="ARBA" id="ARBA00023157"/>
    </source>
</evidence>
<evidence type="ECO:0000256" key="2">
    <source>
        <dbReference type="ARBA" id="ARBA00022729"/>
    </source>
</evidence>
<dbReference type="Gene3D" id="2.60.120.200">
    <property type="match status" value="2"/>
</dbReference>
<dbReference type="PROSITE" id="PS01186">
    <property type="entry name" value="EGF_2"/>
    <property type="match status" value="3"/>
</dbReference>
<dbReference type="Pfam" id="PF23106">
    <property type="entry name" value="EGF_Teneurin"/>
    <property type="match status" value="1"/>
</dbReference>
<protein>
    <recommendedName>
        <fullName evidence="13">VWFD domain-containing protein</fullName>
    </recommendedName>
</protein>
<feature type="domain" description="VWFD" evidence="9">
    <location>
        <begin position="1006"/>
        <end position="1191"/>
    </location>
</feature>
<feature type="region of interest" description="Disordered" evidence="6">
    <location>
        <begin position="1468"/>
        <end position="1507"/>
    </location>
</feature>
<dbReference type="Pfam" id="PF07691">
    <property type="entry name" value="PA14"/>
    <property type="match status" value="1"/>
</dbReference>
<feature type="region of interest" description="Disordered" evidence="6">
    <location>
        <begin position="1351"/>
        <end position="1390"/>
    </location>
</feature>
<dbReference type="SUPFAM" id="SSF49899">
    <property type="entry name" value="Concanavalin A-like lectins/glucanases"/>
    <property type="match status" value="2"/>
</dbReference>
<evidence type="ECO:0000313" key="12">
    <source>
        <dbReference type="Proteomes" id="UP000324907"/>
    </source>
</evidence>
<comment type="caution">
    <text evidence="11">The sequence shown here is derived from an EMBL/GenBank/DDBJ whole genome shotgun (WGS) entry which is preliminary data.</text>
</comment>
<dbReference type="Pfam" id="PF20597">
    <property type="entry name" value="pAdhesive_15"/>
    <property type="match status" value="1"/>
</dbReference>
<dbReference type="InterPro" id="IPR006558">
    <property type="entry name" value="LamG-like"/>
</dbReference>
<dbReference type="SMART" id="SM00560">
    <property type="entry name" value="LamGL"/>
    <property type="match status" value="1"/>
</dbReference>
<feature type="domain" description="EGF-like" evidence="8">
    <location>
        <begin position="2342"/>
        <end position="2375"/>
    </location>
</feature>
<feature type="disulfide bond" evidence="5">
    <location>
        <begin position="2365"/>
        <end position="2374"/>
    </location>
</feature>
<gene>
    <name evidence="11" type="ORF">FNF28_02296</name>
</gene>